<evidence type="ECO:0000313" key="2">
    <source>
        <dbReference type="Proteomes" id="UP000262371"/>
    </source>
</evidence>
<protein>
    <submittedName>
        <fullName evidence="1">Transcriptional regulator</fullName>
    </submittedName>
</protein>
<name>A0A371Z1I0_9PROT</name>
<evidence type="ECO:0000313" key="1">
    <source>
        <dbReference type="EMBL" id="RFD20356.1"/>
    </source>
</evidence>
<sequence>MQGAGIACRRPLLPDVSSPGAGSVIRSDGRIRAGALIRACLDDIGWPLRQAARRSGFSRNRVGEFAAGEPVNPEFVEWLCALRAVHKRFPSPLARSIVVAGNRPPYRRHEVFRAITIIGWSFRFLAQGMGEHRTALLRHLDRGGALEPRSSRWLEQLETGHETYPRPEYRNCAMRTGGFSDV</sequence>
<organism evidence="1 2">
    <name type="scientific">Komagataeibacter melaceti</name>
    <dbReference type="NCBI Taxonomy" id="2766577"/>
    <lineage>
        <taxon>Bacteria</taxon>
        <taxon>Pseudomonadati</taxon>
        <taxon>Pseudomonadota</taxon>
        <taxon>Alphaproteobacteria</taxon>
        <taxon>Acetobacterales</taxon>
        <taxon>Acetobacteraceae</taxon>
        <taxon>Komagataeibacter</taxon>
    </lineage>
</organism>
<keyword evidence="2" id="KW-1185">Reference proteome</keyword>
<reference evidence="1 2" key="1">
    <citation type="submission" date="2018-08" db="EMBL/GenBank/DDBJ databases">
        <title>Komagataeibacter sp. AV 382.</title>
        <authorList>
            <person name="Skraban J."/>
            <person name="Trcek J."/>
        </authorList>
    </citation>
    <scope>NUCLEOTIDE SEQUENCE [LARGE SCALE GENOMIC DNA]</scope>
    <source>
        <strain evidence="1 2">AV 382</strain>
    </source>
</reference>
<gene>
    <name evidence="1" type="ORF">DY926_06505</name>
</gene>
<dbReference type="AlphaFoldDB" id="A0A371Z1I0"/>
<dbReference type="EMBL" id="QUWV01000048">
    <property type="protein sequence ID" value="RFD20356.1"/>
    <property type="molecule type" value="Genomic_DNA"/>
</dbReference>
<dbReference type="Proteomes" id="UP000262371">
    <property type="component" value="Unassembled WGS sequence"/>
</dbReference>
<comment type="caution">
    <text evidence="1">The sequence shown here is derived from an EMBL/GenBank/DDBJ whole genome shotgun (WGS) entry which is preliminary data.</text>
</comment>
<accession>A0A371Z1I0</accession>
<proteinExistence type="predicted"/>